<gene>
    <name evidence="2" type="ORF">DEU51_110224</name>
</gene>
<comment type="caution">
    <text evidence="2">The sequence shown here is derived from an EMBL/GenBank/DDBJ whole genome shotgun (WGS) entry which is preliminary data.</text>
</comment>
<sequence>MKRDIFSELLDGLKSLADEREGKVKLRTTKLHLVKDSDKSEETNNPIHRLSSNQAHMTKL</sequence>
<dbReference type="Proteomes" id="UP000255365">
    <property type="component" value="Unassembled WGS sequence"/>
</dbReference>
<protein>
    <submittedName>
        <fullName evidence="2">Uncharacterized protein</fullName>
    </submittedName>
</protein>
<reference evidence="2 3" key="1">
    <citation type="submission" date="2018-07" db="EMBL/GenBank/DDBJ databases">
        <title>Genome sequencing of rice bacterial endophytes.</title>
        <authorList>
            <person name="Venturi V."/>
        </authorList>
    </citation>
    <scope>NUCLEOTIDE SEQUENCE [LARGE SCALE GENOMIC DNA]</scope>
    <source>
        <strain evidence="2 3">E2333</strain>
    </source>
</reference>
<evidence type="ECO:0000313" key="3">
    <source>
        <dbReference type="Proteomes" id="UP000255365"/>
    </source>
</evidence>
<proteinExistence type="predicted"/>
<dbReference type="EMBL" id="QRAV01000010">
    <property type="protein sequence ID" value="RDL18148.1"/>
    <property type="molecule type" value="Genomic_DNA"/>
</dbReference>
<name>A0A370SEG5_PSEJE</name>
<feature type="compositionally biased region" description="Polar residues" evidence="1">
    <location>
        <begin position="43"/>
        <end position="60"/>
    </location>
</feature>
<evidence type="ECO:0000256" key="1">
    <source>
        <dbReference type="SAM" id="MobiDB-lite"/>
    </source>
</evidence>
<organism evidence="2 3">
    <name type="scientific">Pseudomonas jessenii</name>
    <dbReference type="NCBI Taxonomy" id="77298"/>
    <lineage>
        <taxon>Bacteria</taxon>
        <taxon>Pseudomonadati</taxon>
        <taxon>Pseudomonadota</taxon>
        <taxon>Gammaproteobacteria</taxon>
        <taxon>Pseudomonadales</taxon>
        <taxon>Pseudomonadaceae</taxon>
        <taxon>Pseudomonas</taxon>
    </lineage>
</organism>
<accession>A0A370SEG5</accession>
<feature type="region of interest" description="Disordered" evidence="1">
    <location>
        <begin position="35"/>
        <end position="60"/>
    </location>
</feature>
<dbReference type="AlphaFoldDB" id="A0A370SEG5"/>
<evidence type="ECO:0000313" key="2">
    <source>
        <dbReference type="EMBL" id="RDL18148.1"/>
    </source>
</evidence>